<feature type="region of interest" description="Disordered" evidence="1">
    <location>
        <begin position="43"/>
        <end position="111"/>
    </location>
</feature>
<keyword evidence="3" id="KW-1185">Reference proteome</keyword>
<feature type="region of interest" description="Disordered" evidence="1">
    <location>
        <begin position="1"/>
        <end position="29"/>
    </location>
</feature>
<dbReference type="Proteomes" id="UP001623330">
    <property type="component" value="Unassembled WGS sequence"/>
</dbReference>
<organism evidence="2 3">
    <name type="scientific">Nakaseomyces bracarensis</name>
    <dbReference type="NCBI Taxonomy" id="273131"/>
    <lineage>
        <taxon>Eukaryota</taxon>
        <taxon>Fungi</taxon>
        <taxon>Dikarya</taxon>
        <taxon>Ascomycota</taxon>
        <taxon>Saccharomycotina</taxon>
        <taxon>Saccharomycetes</taxon>
        <taxon>Saccharomycetales</taxon>
        <taxon>Saccharomycetaceae</taxon>
        <taxon>Nakaseomyces</taxon>
    </lineage>
</organism>
<gene>
    <name evidence="2" type="ORF">RNJ44_01536</name>
</gene>
<accession>A0ABR4NQ20</accession>
<sequence>MSLRNINSPPTAKEDDIHPPFPVTRRRSSNYIDALNVHKSDLTDTTNMNLQDAKHAITSQEQNEHENRNNSLNQGAESMGVEKHVNDNMQDLPQGQRPGNQRRRSSFDYEDFKKSVYNKMFE</sequence>
<reference evidence="2 3" key="1">
    <citation type="submission" date="2024-05" db="EMBL/GenBank/DDBJ databases">
        <title>Long read based assembly of the Candida bracarensis genome reveals expanded adhesin content.</title>
        <authorList>
            <person name="Marcet-Houben M."/>
            <person name="Ksiezopolska E."/>
            <person name="Gabaldon T."/>
        </authorList>
    </citation>
    <scope>NUCLEOTIDE SEQUENCE [LARGE SCALE GENOMIC DNA]</scope>
    <source>
        <strain evidence="2 3">CBM6</strain>
    </source>
</reference>
<evidence type="ECO:0000256" key="1">
    <source>
        <dbReference type="SAM" id="MobiDB-lite"/>
    </source>
</evidence>
<feature type="compositionally biased region" description="Polar residues" evidence="1">
    <location>
        <begin position="1"/>
        <end position="10"/>
    </location>
</feature>
<proteinExistence type="predicted"/>
<comment type="caution">
    <text evidence="2">The sequence shown here is derived from an EMBL/GenBank/DDBJ whole genome shotgun (WGS) entry which is preliminary data.</text>
</comment>
<protein>
    <submittedName>
        <fullName evidence="2">Uncharacterized protein</fullName>
    </submittedName>
</protein>
<dbReference type="EMBL" id="JBEVYD010000010">
    <property type="protein sequence ID" value="KAL3230173.1"/>
    <property type="molecule type" value="Genomic_DNA"/>
</dbReference>
<name>A0ABR4NQ20_9SACH</name>
<evidence type="ECO:0000313" key="3">
    <source>
        <dbReference type="Proteomes" id="UP001623330"/>
    </source>
</evidence>
<evidence type="ECO:0000313" key="2">
    <source>
        <dbReference type="EMBL" id="KAL3230173.1"/>
    </source>
</evidence>